<dbReference type="Proteomes" id="UP000593765">
    <property type="component" value="Chromosome"/>
</dbReference>
<dbReference type="PANTHER" id="PTHR31302:SF31">
    <property type="entry name" value="PHOSPHODIESTERASE YAEI"/>
    <property type="match status" value="1"/>
</dbReference>
<dbReference type="InterPro" id="IPR029052">
    <property type="entry name" value="Metallo-depent_PP-like"/>
</dbReference>
<dbReference type="GO" id="GO:0009245">
    <property type="term" value="P:lipid A biosynthetic process"/>
    <property type="evidence" value="ECO:0007669"/>
    <property type="project" value="TreeGrafter"/>
</dbReference>
<dbReference type="Gene3D" id="3.60.21.10">
    <property type="match status" value="1"/>
</dbReference>
<dbReference type="EMBL" id="CP063458">
    <property type="protein sequence ID" value="QOV89664.1"/>
    <property type="molecule type" value="Genomic_DNA"/>
</dbReference>
<evidence type="ECO:0000256" key="4">
    <source>
        <dbReference type="SAM" id="Phobius"/>
    </source>
</evidence>
<keyword evidence="4" id="KW-0812">Transmembrane</keyword>
<sequence>MRSRWRFPLLFTAGVLAYVFVCDLILTPIHEEHGWEWTGWLNGLARILALPGLCVAESTGARFRHRTGWGAWLVMLLTSVPLYTLVGFVLRWMWAPRPRKSRGGTPLNPHQPDVHPRSDAAADLSHEQVPAETRDIPSPGDDALVSRRGLLLAARRTAVVGIAGTAAYSFLVELRNVEVTRQSIPIRGLPQTLAGLRIVQLTDLHHGPWTSLSYIRRVVDQANALKPDLIVLTGDYVHQSDRYIAPVVEAMAGLKGRIGVVATLGNHDWWENGELMIRELDKTSIRRLDNSRLFITSERTLESGVGRTDQKHVLCVAGLGDLWEGSPDCGEALGGVPDFMPRVLLSHNPDTAEEPCVRKHSPRIDLMLSGHTHGGQVSFPGIGTPITPSRYGQKYAAGLVQSPSCPVYVNRGIGTTIIPMRFRVRPEIAVIELQAG</sequence>
<organism evidence="6 7">
    <name type="scientific">Humisphaera borealis</name>
    <dbReference type="NCBI Taxonomy" id="2807512"/>
    <lineage>
        <taxon>Bacteria</taxon>
        <taxon>Pseudomonadati</taxon>
        <taxon>Planctomycetota</taxon>
        <taxon>Phycisphaerae</taxon>
        <taxon>Tepidisphaerales</taxon>
        <taxon>Tepidisphaeraceae</taxon>
        <taxon>Humisphaera</taxon>
    </lineage>
</organism>
<dbReference type="KEGG" id="hbs:IPV69_26330"/>
<dbReference type="AlphaFoldDB" id="A0A7M2WWG8"/>
<dbReference type="InterPro" id="IPR051158">
    <property type="entry name" value="Metallophosphoesterase_sf"/>
</dbReference>
<feature type="compositionally biased region" description="Basic and acidic residues" evidence="3">
    <location>
        <begin position="112"/>
        <end position="126"/>
    </location>
</feature>
<gene>
    <name evidence="6" type="ORF">IPV69_26330</name>
</gene>
<dbReference type="Pfam" id="PF00149">
    <property type="entry name" value="Metallophos"/>
    <property type="match status" value="1"/>
</dbReference>
<keyword evidence="4" id="KW-0472">Membrane</keyword>
<dbReference type="RefSeq" id="WP_206292716.1">
    <property type="nucleotide sequence ID" value="NZ_CP063458.1"/>
</dbReference>
<accession>A0A7M2WWG8</accession>
<dbReference type="InterPro" id="IPR004843">
    <property type="entry name" value="Calcineurin-like_PHP"/>
</dbReference>
<feature type="domain" description="Calcineurin-like phosphoesterase" evidence="5">
    <location>
        <begin position="196"/>
        <end position="374"/>
    </location>
</feature>
<evidence type="ECO:0000259" key="5">
    <source>
        <dbReference type="Pfam" id="PF00149"/>
    </source>
</evidence>
<dbReference type="CDD" id="cd07385">
    <property type="entry name" value="MPP_YkuE_C"/>
    <property type="match status" value="1"/>
</dbReference>
<dbReference type="GO" id="GO:0046872">
    <property type="term" value="F:metal ion binding"/>
    <property type="evidence" value="ECO:0007669"/>
    <property type="project" value="UniProtKB-KW"/>
</dbReference>
<keyword evidence="7" id="KW-1185">Reference proteome</keyword>
<dbReference type="GO" id="GO:0008758">
    <property type="term" value="F:UDP-2,3-diacylglucosamine hydrolase activity"/>
    <property type="evidence" value="ECO:0007669"/>
    <property type="project" value="TreeGrafter"/>
</dbReference>
<evidence type="ECO:0000313" key="7">
    <source>
        <dbReference type="Proteomes" id="UP000593765"/>
    </source>
</evidence>
<name>A0A7M2WWG8_9BACT</name>
<protein>
    <submittedName>
        <fullName evidence="6">Metallophosphoesterase</fullName>
    </submittedName>
</protein>
<evidence type="ECO:0000313" key="6">
    <source>
        <dbReference type="EMBL" id="QOV89664.1"/>
    </source>
</evidence>
<keyword evidence="4" id="KW-1133">Transmembrane helix</keyword>
<reference evidence="6 7" key="1">
    <citation type="submission" date="2020-10" db="EMBL/GenBank/DDBJ databases">
        <title>Wide distribution of Phycisphaera-like planctomycetes from WD2101 soil group in peatlands and genome analysis of the first cultivated representative.</title>
        <authorList>
            <person name="Dedysh S.N."/>
            <person name="Beletsky A.V."/>
            <person name="Ivanova A."/>
            <person name="Kulichevskaya I.S."/>
            <person name="Suzina N.E."/>
            <person name="Philippov D.A."/>
            <person name="Rakitin A.L."/>
            <person name="Mardanov A.V."/>
            <person name="Ravin N.V."/>
        </authorList>
    </citation>
    <scope>NUCLEOTIDE SEQUENCE [LARGE SCALE GENOMIC DNA]</scope>
    <source>
        <strain evidence="6 7">M1803</strain>
    </source>
</reference>
<dbReference type="GO" id="GO:0016020">
    <property type="term" value="C:membrane"/>
    <property type="evidence" value="ECO:0007669"/>
    <property type="project" value="GOC"/>
</dbReference>
<keyword evidence="2" id="KW-0378">Hydrolase</keyword>
<keyword evidence="1" id="KW-0479">Metal-binding</keyword>
<evidence type="ECO:0000256" key="2">
    <source>
        <dbReference type="ARBA" id="ARBA00022801"/>
    </source>
</evidence>
<feature type="region of interest" description="Disordered" evidence="3">
    <location>
        <begin position="101"/>
        <end position="139"/>
    </location>
</feature>
<proteinExistence type="predicted"/>
<dbReference type="SUPFAM" id="SSF56300">
    <property type="entry name" value="Metallo-dependent phosphatases"/>
    <property type="match status" value="1"/>
</dbReference>
<feature type="transmembrane region" description="Helical" evidence="4">
    <location>
        <begin position="7"/>
        <end position="29"/>
    </location>
</feature>
<dbReference type="PANTHER" id="PTHR31302">
    <property type="entry name" value="TRANSMEMBRANE PROTEIN WITH METALLOPHOSPHOESTERASE DOMAIN-RELATED"/>
    <property type="match status" value="1"/>
</dbReference>
<evidence type="ECO:0000256" key="3">
    <source>
        <dbReference type="SAM" id="MobiDB-lite"/>
    </source>
</evidence>
<evidence type="ECO:0000256" key="1">
    <source>
        <dbReference type="ARBA" id="ARBA00022723"/>
    </source>
</evidence>
<feature type="transmembrane region" description="Helical" evidence="4">
    <location>
        <begin position="69"/>
        <end position="94"/>
    </location>
</feature>